<evidence type="ECO:0000256" key="5">
    <source>
        <dbReference type="ARBA" id="ARBA00023136"/>
    </source>
</evidence>
<organism evidence="7 8">
    <name type="scientific">Pacificispira spongiicola</name>
    <dbReference type="NCBI Taxonomy" id="2729598"/>
    <lineage>
        <taxon>Bacteria</taxon>
        <taxon>Pseudomonadati</taxon>
        <taxon>Pseudomonadota</taxon>
        <taxon>Alphaproteobacteria</taxon>
        <taxon>Rhodospirillales</taxon>
        <taxon>Rhodospirillaceae</taxon>
        <taxon>Pacificispira</taxon>
    </lineage>
</organism>
<sequence>MQPELQIALLAYLIATASPGPATIGIMATAASHGRSAGLQFAAGVMTISIFWGVCAAFGLGMIMAQFASFLIWVKIVGGLYLLYLAAKAFRSALTPGGASLRKVKDTGFYRQGMAVHLTNPKSVMAWAAIISLGVTAESSLSAIALLLSGCAILGSVVFGGYAILFSTKRMMALYAAARRPIDGLLAAFFGFAGVKLIASQT</sequence>
<dbReference type="PANTHER" id="PTHR30086:SF19">
    <property type="entry name" value="THREONINE EFFLUX PROTEIN"/>
    <property type="match status" value="1"/>
</dbReference>
<comment type="subcellular location">
    <subcellularLocation>
        <location evidence="1">Cell membrane</location>
        <topology evidence="1">Multi-pass membrane protein</topology>
    </subcellularLocation>
</comment>
<keyword evidence="2" id="KW-1003">Cell membrane</keyword>
<accession>A0A7Y0E058</accession>
<protein>
    <submittedName>
        <fullName evidence="7">LysE family translocator</fullName>
    </submittedName>
</protein>
<keyword evidence="5 6" id="KW-0472">Membrane</keyword>
<keyword evidence="3 6" id="KW-0812">Transmembrane</keyword>
<dbReference type="InterPro" id="IPR001123">
    <property type="entry name" value="LeuE-type"/>
</dbReference>
<dbReference type="GO" id="GO:0015171">
    <property type="term" value="F:amino acid transmembrane transporter activity"/>
    <property type="evidence" value="ECO:0007669"/>
    <property type="project" value="TreeGrafter"/>
</dbReference>
<evidence type="ECO:0000313" key="8">
    <source>
        <dbReference type="Proteomes" id="UP000539372"/>
    </source>
</evidence>
<evidence type="ECO:0000256" key="3">
    <source>
        <dbReference type="ARBA" id="ARBA00022692"/>
    </source>
</evidence>
<dbReference type="AlphaFoldDB" id="A0A7Y0E058"/>
<gene>
    <name evidence="7" type="ORF">HH303_09925</name>
</gene>
<keyword evidence="8" id="KW-1185">Reference proteome</keyword>
<dbReference type="RefSeq" id="WP_169625188.1">
    <property type="nucleotide sequence ID" value="NZ_JABBNT010000003.1"/>
</dbReference>
<feature type="transmembrane region" description="Helical" evidence="6">
    <location>
        <begin position="7"/>
        <end position="31"/>
    </location>
</feature>
<reference evidence="7 8" key="1">
    <citation type="submission" date="2020-04" db="EMBL/GenBank/DDBJ databases">
        <title>Rhodospirillaceae bacterium KN72 isolated from deep sea.</title>
        <authorList>
            <person name="Zhang D.-C."/>
        </authorList>
    </citation>
    <scope>NUCLEOTIDE SEQUENCE [LARGE SCALE GENOMIC DNA]</scope>
    <source>
        <strain evidence="7 8">KN72</strain>
    </source>
</reference>
<evidence type="ECO:0000256" key="2">
    <source>
        <dbReference type="ARBA" id="ARBA00022475"/>
    </source>
</evidence>
<evidence type="ECO:0000256" key="1">
    <source>
        <dbReference type="ARBA" id="ARBA00004651"/>
    </source>
</evidence>
<feature type="transmembrane region" description="Helical" evidence="6">
    <location>
        <begin position="67"/>
        <end position="87"/>
    </location>
</feature>
<dbReference type="PANTHER" id="PTHR30086">
    <property type="entry name" value="ARGININE EXPORTER PROTEIN ARGO"/>
    <property type="match status" value="1"/>
</dbReference>
<feature type="transmembrane region" description="Helical" evidence="6">
    <location>
        <begin position="37"/>
        <end position="60"/>
    </location>
</feature>
<feature type="transmembrane region" description="Helical" evidence="6">
    <location>
        <begin position="143"/>
        <end position="165"/>
    </location>
</feature>
<dbReference type="GO" id="GO:0005886">
    <property type="term" value="C:plasma membrane"/>
    <property type="evidence" value="ECO:0007669"/>
    <property type="project" value="UniProtKB-SubCell"/>
</dbReference>
<name>A0A7Y0E058_9PROT</name>
<evidence type="ECO:0000256" key="4">
    <source>
        <dbReference type="ARBA" id="ARBA00022989"/>
    </source>
</evidence>
<dbReference type="Pfam" id="PF01810">
    <property type="entry name" value="LysE"/>
    <property type="match status" value="1"/>
</dbReference>
<keyword evidence="4 6" id="KW-1133">Transmembrane helix</keyword>
<evidence type="ECO:0000313" key="7">
    <source>
        <dbReference type="EMBL" id="NMM44794.1"/>
    </source>
</evidence>
<dbReference type="EMBL" id="JABBNT010000003">
    <property type="protein sequence ID" value="NMM44794.1"/>
    <property type="molecule type" value="Genomic_DNA"/>
</dbReference>
<comment type="caution">
    <text evidence="7">The sequence shown here is derived from an EMBL/GenBank/DDBJ whole genome shotgun (WGS) entry which is preliminary data.</text>
</comment>
<dbReference type="Proteomes" id="UP000539372">
    <property type="component" value="Unassembled WGS sequence"/>
</dbReference>
<evidence type="ECO:0000256" key="6">
    <source>
        <dbReference type="SAM" id="Phobius"/>
    </source>
</evidence>
<proteinExistence type="predicted"/>